<evidence type="ECO:0000313" key="1">
    <source>
        <dbReference type="EMBL" id="QQL50564.1"/>
    </source>
</evidence>
<dbReference type="KEGG" id="mgik:GO620_003670"/>
<evidence type="ECO:0000313" key="2">
    <source>
        <dbReference type="Proteomes" id="UP000429232"/>
    </source>
</evidence>
<name>A0A6I4I6C8_9SPHI</name>
<dbReference type="EMBL" id="CP066775">
    <property type="protein sequence ID" value="QQL50564.1"/>
    <property type="molecule type" value="Genomic_DNA"/>
</dbReference>
<dbReference type="AlphaFoldDB" id="A0A6I4I6C8"/>
<protein>
    <recommendedName>
        <fullName evidence="3">Apea-like HEPN domain-containing protein</fullName>
    </recommendedName>
</protein>
<keyword evidence="2" id="KW-1185">Reference proteome</keyword>
<dbReference type="RefSeq" id="WP_157526444.1">
    <property type="nucleotide sequence ID" value="NZ_CP066775.1"/>
</dbReference>
<proteinExistence type="predicted"/>
<gene>
    <name evidence="1" type="ORF">GO620_003670</name>
</gene>
<reference evidence="1 2" key="1">
    <citation type="submission" date="2020-12" db="EMBL/GenBank/DDBJ databases">
        <title>HMF7856_wgs.fasta genome submission.</title>
        <authorList>
            <person name="Kang H."/>
            <person name="Kim H."/>
            <person name="Joh K."/>
        </authorList>
    </citation>
    <scope>NUCLEOTIDE SEQUENCE [LARGE SCALE GENOMIC DNA]</scope>
    <source>
        <strain evidence="1 2">HMF7856</strain>
    </source>
</reference>
<accession>A0A6I4I6C8</accession>
<dbReference type="Proteomes" id="UP000429232">
    <property type="component" value="Chromosome"/>
</dbReference>
<sequence length="184" mass="21277">MTEELIQKYNNHRQKADGYNVDTISGLYDKYSTTYTGYNMLYNEVPASLAKQNVKLRAKDDDNHKATDLVAQYLGEENIYNQFLEWGNEKDIHSLIWIIEEGYFNIVLDRAGNSKSERDKELLLGLKSESSDVKIMAILKIIYAVRNNMVHGNKDIQEYQRFLLEPLLSLLQTLCSQLFEKLGA</sequence>
<organism evidence="1 2">
    <name type="scientific">Mucilaginibacter ginkgonis</name>
    <dbReference type="NCBI Taxonomy" id="2682091"/>
    <lineage>
        <taxon>Bacteria</taxon>
        <taxon>Pseudomonadati</taxon>
        <taxon>Bacteroidota</taxon>
        <taxon>Sphingobacteriia</taxon>
        <taxon>Sphingobacteriales</taxon>
        <taxon>Sphingobacteriaceae</taxon>
        <taxon>Mucilaginibacter</taxon>
    </lineage>
</organism>
<evidence type="ECO:0008006" key="3">
    <source>
        <dbReference type="Google" id="ProtNLM"/>
    </source>
</evidence>